<protein>
    <submittedName>
        <fullName evidence="1">Uncharacterized protein</fullName>
    </submittedName>
</protein>
<evidence type="ECO:0000313" key="2">
    <source>
        <dbReference type="Proteomes" id="UP000250235"/>
    </source>
</evidence>
<dbReference type="Proteomes" id="UP000250235">
    <property type="component" value="Unassembled WGS sequence"/>
</dbReference>
<organism evidence="1 2">
    <name type="scientific">Dorcoceras hygrometricum</name>
    <dbReference type="NCBI Taxonomy" id="472368"/>
    <lineage>
        <taxon>Eukaryota</taxon>
        <taxon>Viridiplantae</taxon>
        <taxon>Streptophyta</taxon>
        <taxon>Embryophyta</taxon>
        <taxon>Tracheophyta</taxon>
        <taxon>Spermatophyta</taxon>
        <taxon>Magnoliopsida</taxon>
        <taxon>eudicotyledons</taxon>
        <taxon>Gunneridae</taxon>
        <taxon>Pentapetalae</taxon>
        <taxon>asterids</taxon>
        <taxon>lamiids</taxon>
        <taxon>Lamiales</taxon>
        <taxon>Gesneriaceae</taxon>
        <taxon>Didymocarpoideae</taxon>
        <taxon>Trichosporeae</taxon>
        <taxon>Loxocarpinae</taxon>
        <taxon>Dorcoceras</taxon>
    </lineage>
</organism>
<accession>A0A2Z7B9P2</accession>
<gene>
    <name evidence="1" type="ORF">F511_23941</name>
</gene>
<evidence type="ECO:0000313" key="1">
    <source>
        <dbReference type="EMBL" id="KZV30992.1"/>
    </source>
</evidence>
<reference evidence="1 2" key="1">
    <citation type="journal article" date="2015" name="Proc. Natl. Acad. Sci. U.S.A.">
        <title>The resurrection genome of Boea hygrometrica: A blueprint for survival of dehydration.</title>
        <authorList>
            <person name="Xiao L."/>
            <person name="Yang G."/>
            <person name="Zhang L."/>
            <person name="Yang X."/>
            <person name="Zhao S."/>
            <person name="Ji Z."/>
            <person name="Zhou Q."/>
            <person name="Hu M."/>
            <person name="Wang Y."/>
            <person name="Chen M."/>
            <person name="Xu Y."/>
            <person name="Jin H."/>
            <person name="Xiao X."/>
            <person name="Hu G."/>
            <person name="Bao F."/>
            <person name="Hu Y."/>
            <person name="Wan P."/>
            <person name="Li L."/>
            <person name="Deng X."/>
            <person name="Kuang T."/>
            <person name="Xiang C."/>
            <person name="Zhu J.K."/>
            <person name="Oliver M.J."/>
            <person name="He Y."/>
        </authorList>
    </citation>
    <scope>NUCLEOTIDE SEQUENCE [LARGE SCALE GENOMIC DNA]</scope>
    <source>
        <strain evidence="2">cv. XS01</strain>
    </source>
</reference>
<name>A0A2Z7B9P2_9LAMI</name>
<sequence length="275" mass="31253">MEEAASENYLRLEASVYLKGPCSDTKLWKLSLGHNDLIKLIRKQAMTNYRPLSYMFGGAPRYKDRHPHSRNLVGHTGYQGFSAGRGDDSAGVALRAWKLSLGHNYLIKLIRKQAMTNYRPLSYMFGGAPRYKDRHPHSRNLAGHTGPSISTRPQHQLVWTLPGTSVLFSRSNEEEFSLHYHFYPSCTSTSWVRSKIDFTHGADHRPVRLELPAAKATSAQLIVAQQSFIDSFASICLFILPCQDSDLRRPYPTIFFNSSGYELFSFHLPVLCNLR</sequence>
<keyword evidence="2" id="KW-1185">Reference proteome</keyword>
<proteinExistence type="predicted"/>
<dbReference type="AlphaFoldDB" id="A0A2Z7B9P2"/>
<dbReference type="EMBL" id="KV007763">
    <property type="protein sequence ID" value="KZV30992.1"/>
    <property type="molecule type" value="Genomic_DNA"/>
</dbReference>